<dbReference type="PROSITE" id="PS50297">
    <property type="entry name" value="ANK_REP_REGION"/>
    <property type="match status" value="2"/>
</dbReference>
<dbReference type="SUPFAM" id="SSF82185">
    <property type="entry name" value="Histone H3 K4-specific methyltransferase SET7/9 N-terminal domain"/>
    <property type="match status" value="1"/>
</dbReference>
<accession>A0A3M7PEN3</accession>
<dbReference type="PANTHER" id="PTHR15897">
    <property type="entry name" value="ANKYRIN REPEAT AND MYND DOMAIN PROTEIN 1"/>
    <property type="match status" value="1"/>
</dbReference>
<keyword evidence="4" id="KW-0862">Zinc</keyword>
<keyword evidence="2" id="KW-0677">Repeat</keyword>
<keyword evidence="3 6" id="KW-0863">Zinc-finger</keyword>
<reference evidence="8 9" key="1">
    <citation type="journal article" date="2018" name="Sci. Rep.">
        <title>Genomic signatures of local adaptation to the degree of environmental predictability in rotifers.</title>
        <authorList>
            <person name="Franch-Gras L."/>
            <person name="Hahn C."/>
            <person name="Garcia-Roger E.M."/>
            <person name="Carmona M.J."/>
            <person name="Serra M."/>
            <person name="Gomez A."/>
        </authorList>
    </citation>
    <scope>NUCLEOTIDE SEQUENCE [LARGE SCALE GENOMIC DNA]</scope>
    <source>
        <strain evidence="8">HYR1</strain>
    </source>
</reference>
<protein>
    <submittedName>
        <fullName evidence="8">Ankyrin repeat and MYND domain-containing 1</fullName>
    </submittedName>
</protein>
<evidence type="ECO:0000256" key="2">
    <source>
        <dbReference type="ARBA" id="ARBA00022737"/>
    </source>
</evidence>
<dbReference type="SUPFAM" id="SSF48403">
    <property type="entry name" value="Ankyrin repeat"/>
    <property type="match status" value="2"/>
</dbReference>
<keyword evidence="9" id="KW-1185">Reference proteome</keyword>
<dbReference type="Proteomes" id="UP000276133">
    <property type="component" value="Unassembled WGS sequence"/>
</dbReference>
<dbReference type="Pfam" id="PF01753">
    <property type="entry name" value="zf-MYND"/>
    <property type="match status" value="1"/>
</dbReference>
<dbReference type="STRING" id="10195.A0A3M7PEN3"/>
<dbReference type="PROSITE" id="PS50088">
    <property type="entry name" value="ANK_REPEAT"/>
    <property type="match status" value="3"/>
</dbReference>
<sequence length="1024" mass="117177">LMAYEGEVPYNSLQVLSQARRVTNSPLSIQDQNNSFCKSFSFQPLKRIQSGPSFSKSSEDLESDSHLDYKSGAVYDGGLKDSHKYGNGTFIWPNGDKYIGEFKLNYRHGFGTQIWNDGSLFEGFFIEDRRSGRGTHRWKNGDSYEGNWLFDYRHGYEKALGRSLMHLATCFCLNFTFKGLYKKDSRYGPGILKYPDNTQDVGFWNGDKLIRLLVSVPINFSVNDLDPVDKKVDIKSWFNREYLLFDTLNPQNLFTNKIFSSQSNKFIKNDPYVDKVIWSRTLFYEQYLKEFEKYLQLKNFNESEYRMDKRILVPNLSENLKNIFMFQKRFDFYDKTCFNVMNFSIKDFELTDREKFGLPGLIETYSKEMLDACIEKQYEKVKALKNYVNMDVCDNQGYSPIIIAILQCDSKLINFLLDNGANINHLLDNGLSGLMICMIRYYTSDKFLPNTALKHQDLSLTRKITTNSIVVPSQDEINQSEKENIGHVSRMDDFCTVVGESTKPSEFASNTSVIRYKIHLNQNLVEKYADIMSKNDKVELNDENVKNTKLLRKTTQLQFLNELGNIIDLLLRRGADPSLSSIPYPALCFAVTAGDIKVVKLLLEKGADCNKKMPKKYSLLTPLCLACGVLGETGPELVKLLLDSLADPNASADIGNEYLSMSEESWRNETVSDEISDLIVGRTPLHIACSRNDPYASKVIKLLLEHSANPNLICNGQSPLSLAIACGNKEAVDLLLKSNMCDPNLPLTNGVGSALCAISSTLYEHNWQPNERIKLIDKLVFYGADILQPIAFGARRYVGTVVDYAHYMYNSDNRLAHTPYHSLTINERNAHNARKNLLNHLAYRYREKALERASMISSGLDYLPNKKNNWGTSIRSKKSDEDTEQKAEKKLMKWCYFCGRSVGVKLMPCSRCKKVFYCSNNCKQRGWNELHKNECELPESAKKHRYLDEDSEKYGPPLLSEYKTKKPSPSKLYGINQHSKIEENRERAKKKQLRLAMIETLVLEAIKLPPILILMDLITTATID</sequence>
<dbReference type="Pfam" id="PF12796">
    <property type="entry name" value="Ank_2"/>
    <property type="match status" value="2"/>
</dbReference>
<evidence type="ECO:0000256" key="3">
    <source>
        <dbReference type="ARBA" id="ARBA00022771"/>
    </source>
</evidence>
<dbReference type="Pfam" id="PF02493">
    <property type="entry name" value="MORN"/>
    <property type="match status" value="4"/>
</dbReference>
<name>A0A3M7PEN3_BRAPC</name>
<keyword evidence="1" id="KW-0479">Metal-binding</keyword>
<dbReference type="Gene3D" id="6.10.140.2220">
    <property type="match status" value="1"/>
</dbReference>
<proteinExistence type="predicted"/>
<comment type="caution">
    <text evidence="8">The sequence shown here is derived from an EMBL/GenBank/DDBJ whole genome shotgun (WGS) entry which is preliminary data.</text>
</comment>
<feature type="repeat" description="ANK" evidence="5">
    <location>
        <begin position="396"/>
        <end position="428"/>
    </location>
</feature>
<feature type="repeat" description="ANK" evidence="5">
    <location>
        <begin position="586"/>
        <end position="614"/>
    </location>
</feature>
<dbReference type="PANTHER" id="PTHR15897:SF2">
    <property type="entry name" value="ANKYRIN REPEAT AND MYND DOMAIN-CONTAINING PROTEIN 1"/>
    <property type="match status" value="1"/>
</dbReference>
<dbReference type="AlphaFoldDB" id="A0A3M7PEN3"/>
<dbReference type="InterPro" id="IPR003409">
    <property type="entry name" value="MORN"/>
</dbReference>
<dbReference type="Gene3D" id="2.20.110.10">
    <property type="entry name" value="Histone H3 K4-specific methyltransferase SET7/9 N-terminal domain"/>
    <property type="match status" value="1"/>
</dbReference>
<evidence type="ECO:0000259" key="7">
    <source>
        <dbReference type="PROSITE" id="PS50865"/>
    </source>
</evidence>
<dbReference type="GO" id="GO:0008270">
    <property type="term" value="F:zinc ion binding"/>
    <property type="evidence" value="ECO:0007669"/>
    <property type="project" value="UniProtKB-KW"/>
</dbReference>
<dbReference type="SMART" id="SM00248">
    <property type="entry name" value="ANK"/>
    <property type="match status" value="5"/>
</dbReference>
<dbReference type="PROSITE" id="PS50865">
    <property type="entry name" value="ZF_MYND_2"/>
    <property type="match status" value="1"/>
</dbReference>
<feature type="non-terminal residue" evidence="8">
    <location>
        <position position="1"/>
    </location>
</feature>
<evidence type="ECO:0000313" key="8">
    <source>
        <dbReference type="EMBL" id="RMZ97483.1"/>
    </source>
</evidence>
<dbReference type="Gene3D" id="1.10.220.160">
    <property type="match status" value="1"/>
</dbReference>
<evidence type="ECO:0000256" key="5">
    <source>
        <dbReference type="PROSITE-ProRule" id="PRU00023"/>
    </source>
</evidence>
<dbReference type="InterPro" id="IPR053064">
    <property type="entry name" value="Ankyrin-MYND_domain-protein"/>
</dbReference>
<dbReference type="Gene3D" id="1.25.40.20">
    <property type="entry name" value="Ankyrin repeat-containing domain"/>
    <property type="match status" value="3"/>
</dbReference>
<dbReference type="InterPro" id="IPR002893">
    <property type="entry name" value="Znf_MYND"/>
</dbReference>
<dbReference type="SUPFAM" id="SSF144232">
    <property type="entry name" value="HIT/MYND zinc finger-like"/>
    <property type="match status" value="1"/>
</dbReference>
<dbReference type="InterPro" id="IPR002110">
    <property type="entry name" value="Ankyrin_rpt"/>
</dbReference>
<evidence type="ECO:0000256" key="6">
    <source>
        <dbReference type="PROSITE-ProRule" id="PRU00134"/>
    </source>
</evidence>
<feature type="repeat" description="ANK" evidence="5">
    <location>
        <begin position="680"/>
        <end position="715"/>
    </location>
</feature>
<gene>
    <name evidence="8" type="ORF">BpHYR1_000228</name>
</gene>
<keyword evidence="5" id="KW-0040">ANK repeat</keyword>
<dbReference type="SMART" id="SM00698">
    <property type="entry name" value="MORN"/>
    <property type="match status" value="4"/>
</dbReference>
<evidence type="ECO:0000256" key="4">
    <source>
        <dbReference type="ARBA" id="ARBA00022833"/>
    </source>
</evidence>
<feature type="domain" description="MYND-type" evidence="7">
    <location>
        <begin position="895"/>
        <end position="935"/>
    </location>
</feature>
<evidence type="ECO:0000313" key="9">
    <source>
        <dbReference type="Proteomes" id="UP000276133"/>
    </source>
</evidence>
<dbReference type="OrthoDB" id="48314at2759"/>
<dbReference type="InterPro" id="IPR036770">
    <property type="entry name" value="Ankyrin_rpt-contain_sf"/>
</dbReference>
<dbReference type="PROSITE" id="PS01360">
    <property type="entry name" value="ZF_MYND_1"/>
    <property type="match status" value="1"/>
</dbReference>
<organism evidence="8 9">
    <name type="scientific">Brachionus plicatilis</name>
    <name type="common">Marine rotifer</name>
    <name type="synonym">Brachionus muelleri</name>
    <dbReference type="NCBI Taxonomy" id="10195"/>
    <lineage>
        <taxon>Eukaryota</taxon>
        <taxon>Metazoa</taxon>
        <taxon>Spiralia</taxon>
        <taxon>Gnathifera</taxon>
        <taxon>Rotifera</taxon>
        <taxon>Eurotatoria</taxon>
        <taxon>Monogononta</taxon>
        <taxon>Pseudotrocha</taxon>
        <taxon>Ploima</taxon>
        <taxon>Brachionidae</taxon>
        <taxon>Brachionus</taxon>
    </lineage>
</organism>
<evidence type="ECO:0000256" key="1">
    <source>
        <dbReference type="ARBA" id="ARBA00022723"/>
    </source>
</evidence>
<dbReference type="EMBL" id="REGN01011384">
    <property type="protein sequence ID" value="RMZ97483.1"/>
    <property type="molecule type" value="Genomic_DNA"/>
</dbReference>